<dbReference type="Gene3D" id="3.40.50.1000">
    <property type="entry name" value="HAD superfamily/HAD-like"/>
    <property type="match status" value="1"/>
</dbReference>
<gene>
    <name evidence="3" type="ORF">A4R26_20295</name>
</gene>
<comment type="caution">
    <text evidence="3">The sequence shown here is derived from an EMBL/GenBank/DDBJ whole genome shotgun (WGS) entry which is preliminary data.</text>
</comment>
<dbReference type="GO" id="GO:0005829">
    <property type="term" value="C:cytosol"/>
    <property type="evidence" value="ECO:0007669"/>
    <property type="project" value="TreeGrafter"/>
</dbReference>
<dbReference type="PANTHER" id="PTHR10788">
    <property type="entry name" value="TREHALOSE-6-PHOSPHATE SYNTHASE"/>
    <property type="match status" value="1"/>
</dbReference>
<proteinExistence type="inferred from homology"/>
<evidence type="ECO:0000313" key="4">
    <source>
        <dbReference type="Proteomes" id="UP000192276"/>
    </source>
</evidence>
<accession>A0A1V9FPP8</accession>
<dbReference type="RefSeq" id="WP_081164410.1">
    <property type="nucleotide sequence ID" value="NZ_LWBP01000156.1"/>
</dbReference>
<dbReference type="STRING" id="550983.A4R26_20295"/>
<comment type="similarity">
    <text evidence="1">In the C-terminal section; belongs to the trehalose phosphatase family.</text>
</comment>
<dbReference type="SUPFAM" id="SSF56784">
    <property type="entry name" value="HAD-like"/>
    <property type="match status" value="1"/>
</dbReference>
<keyword evidence="4" id="KW-1185">Reference proteome</keyword>
<dbReference type="AlphaFoldDB" id="A0A1V9FPP8"/>
<dbReference type="GO" id="GO:0003825">
    <property type="term" value="F:alpha,alpha-trehalose-phosphate synthase (UDP-forming) activity"/>
    <property type="evidence" value="ECO:0007669"/>
    <property type="project" value="TreeGrafter"/>
</dbReference>
<dbReference type="NCBIfam" id="TIGR00685">
    <property type="entry name" value="T6PP"/>
    <property type="match status" value="1"/>
</dbReference>
<dbReference type="PANTHER" id="PTHR10788:SF106">
    <property type="entry name" value="BCDNA.GH08860"/>
    <property type="match status" value="1"/>
</dbReference>
<sequence length="744" mass="85488">MGRLIIISNRLPFSIDREGDQLTLRQSSGGLVSAIKSYFESESSKNRGFTEKLWLGVADFPQNEWTVVAEKLEGRDFEVIPLFLNKLLYKDYYNGFSNSLLWPLFHYFPSLVEYQAHYYDAYVKVNRAFADKLKPLLQPDDTVWVHDYQLMMLPEMLRTDNPDITVGFFLHIPFPSYELFRMLPAEWKSSLLKGVLGSDLVGFHTHDYAQHFLQSVKMILGVDSNFHNMQYQDRLVKADLFPISIDYKKFNTACDDPETKQHYKDIRNNFEGKKIIFSVDRLDYTKGLMDRLNAFEYFLEQYPEWREKVVFILNIVPSRDDIQAYNDRKQQIEQKIGTINGKISTITWQPIIYRYTHLPFNELAALYKAADVALITPLRDGMNLVAKEYVASCSARIGVLILSELAGAANELNEALLVNPTDIVEVSNAINKALTMPQEEQQHRMALMQQRLSDYDVIKWVSDFLDQLSNVKVEQEKQQVKVLDERTGSQIHLHYQMAKSRCLLLDYDGTLVPYAKLPKDATPDDELRALLASLTADPGNNVVIISGREAETLEKWLGDLPLMLVAEHGASFKPKNEQWQQAVSIPDQWKNEIRPIMQLFVTHCVGSFIEEKTNTLAWHYRNTHPDLGFTRSRELINNLSQLLQNTMLQVVDGNKVVEVRMSGFDKGIMALKIVNDLQPDFVLCMGDDTTDEDMFKALGERAYSIKVSNGSTSAQYTVFSQQKVLQLLRKLMLPLVNKQQYAGT</sequence>
<dbReference type="Gene3D" id="3.40.50.2000">
    <property type="entry name" value="Glycogen Phosphorylase B"/>
    <property type="match status" value="2"/>
</dbReference>
<dbReference type="EMBL" id="LWBP01000156">
    <property type="protein sequence ID" value="OQP60300.1"/>
    <property type="molecule type" value="Genomic_DNA"/>
</dbReference>
<dbReference type="InterPro" id="IPR001830">
    <property type="entry name" value="Glyco_trans_20"/>
</dbReference>
<evidence type="ECO:0000256" key="1">
    <source>
        <dbReference type="ARBA" id="ARBA00006330"/>
    </source>
</evidence>
<evidence type="ECO:0000256" key="2">
    <source>
        <dbReference type="ARBA" id="ARBA00008799"/>
    </source>
</evidence>
<dbReference type="OrthoDB" id="9761633at2"/>
<dbReference type="InterPro" id="IPR023214">
    <property type="entry name" value="HAD_sf"/>
</dbReference>
<organism evidence="3 4">
    <name type="scientific">Niastella populi</name>
    <dbReference type="NCBI Taxonomy" id="550983"/>
    <lineage>
        <taxon>Bacteria</taxon>
        <taxon>Pseudomonadati</taxon>
        <taxon>Bacteroidota</taxon>
        <taxon>Chitinophagia</taxon>
        <taxon>Chitinophagales</taxon>
        <taxon>Chitinophagaceae</taxon>
        <taxon>Niastella</taxon>
    </lineage>
</organism>
<dbReference type="InterPro" id="IPR003337">
    <property type="entry name" value="Trehalose_PPase"/>
</dbReference>
<comment type="similarity">
    <text evidence="2">Belongs to the glycosyltransferase 20 family.</text>
</comment>
<dbReference type="GO" id="GO:0004805">
    <property type="term" value="F:trehalose-phosphatase activity"/>
    <property type="evidence" value="ECO:0007669"/>
    <property type="project" value="TreeGrafter"/>
</dbReference>
<dbReference type="Gene3D" id="3.30.70.1020">
    <property type="entry name" value="Trehalose-6-phosphate phosphatase related protein, domain 2"/>
    <property type="match status" value="1"/>
</dbReference>
<dbReference type="InterPro" id="IPR036412">
    <property type="entry name" value="HAD-like_sf"/>
</dbReference>
<dbReference type="CDD" id="cd01627">
    <property type="entry name" value="HAD_TPP"/>
    <property type="match status" value="1"/>
</dbReference>
<dbReference type="Proteomes" id="UP000192276">
    <property type="component" value="Unassembled WGS sequence"/>
</dbReference>
<evidence type="ECO:0000313" key="3">
    <source>
        <dbReference type="EMBL" id="OQP60300.1"/>
    </source>
</evidence>
<dbReference type="SUPFAM" id="SSF53756">
    <property type="entry name" value="UDP-Glycosyltransferase/glycogen phosphorylase"/>
    <property type="match status" value="1"/>
</dbReference>
<reference evidence="4" key="1">
    <citation type="submission" date="2016-04" db="EMBL/GenBank/DDBJ databases">
        <authorList>
            <person name="Chen L."/>
            <person name="Zhuang W."/>
            <person name="Wang G."/>
        </authorList>
    </citation>
    <scope>NUCLEOTIDE SEQUENCE [LARGE SCALE GENOMIC DNA]</scope>
    <source>
        <strain evidence="4">208</strain>
    </source>
</reference>
<dbReference type="GO" id="GO:0005992">
    <property type="term" value="P:trehalose biosynthetic process"/>
    <property type="evidence" value="ECO:0007669"/>
    <property type="project" value="InterPro"/>
</dbReference>
<dbReference type="Pfam" id="PF02358">
    <property type="entry name" value="Trehalose_PPase"/>
    <property type="match status" value="1"/>
</dbReference>
<name>A0A1V9FPP8_9BACT</name>
<dbReference type="CDD" id="cd03788">
    <property type="entry name" value="GT20_TPS"/>
    <property type="match status" value="1"/>
</dbReference>
<dbReference type="NCBIfam" id="TIGR01484">
    <property type="entry name" value="HAD-SF-IIB"/>
    <property type="match status" value="1"/>
</dbReference>
<dbReference type="InterPro" id="IPR006379">
    <property type="entry name" value="HAD-SF_hydro_IIB"/>
</dbReference>
<dbReference type="NCBIfam" id="NF011071">
    <property type="entry name" value="PRK14501.1"/>
    <property type="match status" value="1"/>
</dbReference>
<dbReference type="Pfam" id="PF00982">
    <property type="entry name" value="Glyco_transf_20"/>
    <property type="match status" value="1"/>
</dbReference>
<protein>
    <submittedName>
        <fullName evidence="3">Bifunctional alpha,alpha-trehalose-phosphate synthase (UDP-forming)/trehalose-phosphatase</fullName>
    </submittedName>
</protein>